<sequence>MRKPLLNLGFIALISLAATSCKKDSAGTSVAATSEISFAVNTDNPSVTLDAVNGPVIQSTGTNALTAGVTWTSGIANIAQFKLEAKKNGVEKEVSTSNLTNVDLLAAIPAFVKANIDTGTYKEIELRILLVKSTGTDIPLTLKGTFTSKGGAVVPIEYDFNDDALIKLEAENITVDGTNNVTAGADMHLNKLLFGITSAQIDAATRTGGTIVISSTSNPALYAKIKLNVLLAFAARHFEKHHK</sequence>
<dbReference type="PROSITE" id="PS51257">
    <property type="entry name" value="PROKAR_LIPOPROTEIN"/>
    <property type="match status" value="1"/>
</dbReference>
<reference evidence="2 3" key="1">
    <citation type="journal article" date="2017" name="Int. J. Syst. Evol. Microbiol.">
        <title>Mucilaginibacterpsychrotolerans sp. nov., isolated from peatlands.</title>
        <authorList>
            <person name="Deng Y."/>
            <person name="Shen L."/>
            <person name="Xu B."/>
            <person name="Liu Y."/>
            <person name="Gu Z."/>
            <person name="Liu H."/>
            <person name="Zhou Y."/>
        </authorList>
    </citation>
    <scope>NUCLEOTIDE SEQUENCE [LARGE SCALE GENOMIC DNA]</scope>
    <source>
        <strain evidence="2 3">NH7-4</strain>
    </source>
</reference>
<feature type="chain" id="PRO_5021441276" description="DUF4382 domain-containing protein" evidence="1">
    <location>
        <begin position="18"/>
        <end position="243"/>
    </location>
</feature>
<evidence type="ECO:0000313" key="3">
    <source>
        <dbReference type="Proteomes" id="UP000297540"/>
    </source>
</evidence>
<gene>
    <name evidence="2" type="ORF">E2R66_15165</name>
</gene>
<dbReference type="AlphaFoldDB" id="A0A4Y8SDN2"/>
<protein>
    <recommendedName>
        <fullName evidence="4">DUF4382 domain-containing protein</fullName>
    </recommendedName>
</protein>
<evidence type="ECO:0008006" key="4">
    <source>
        <dbReference type="Google" id="ProtNLM"/>
    </source>
</evidence>
<dbReference type="OrthoDB" id="792586at2"/>
<feature type="signal peptide" evidence="1">
    <location>
        <begin position="1"/>
        <end position="17"/>
    </location>
</feature>
<accession>A0A4Y8SDN2</accession>
<dbReference type="RefSeq" id="WP_133234141.1">
    <property type="nucleotide sequence ID" value="NZ_SOZE01000015.1"/>
</dbReference>
<proteinExistence type="predicted"/>
<organism evidence="2 3">
    <name type="scientific">Mucilaginibacter psychrotolerans</name>
    <dbReference type="NCBI Taxonomy" id="1524096"/>
    <lineage>
        <taxon>Bacteria</taxon>
        <taxon>Pseudomonadati</taxon>
        <taxon>Bacteroidota</taxon>
        <taxon>Sphingobacteriia</taxon>
        <taxon>Sphingobacteriales</taxon>
        <taxon>Sphingobacteriaceae</taxon>
        <taxon>Mucilaginibacter</taxon>
    </lineage>
</organism>
<name>A0A4Y8SDN2_9SPHI</name>
<keyword evidence="3" id="KW-1185">Reference proteome</keyword>
<comment type="caution">
    <text evidence="2">The sequence shown here is derived from an EMBL/GenBank/DDBJ whole genome shotgun (WGS) entry which is preliminary data.</text>
</comment>
<evidence type="ECO:0000313" key="2">
    <source>
        <dbReference type="EMBL" id="TFF36496.1"/>
    </source>
</evidence>
<evidence type="ECO:0000256" key="1">
    <source>
        <dbReference type="SAM" id="SignalP"/>
    </source>
</evidence>
<keyword evidence="1" id="KW-0732">Signal</keyword>
<dbReference type="EMBL" id="SOZE01000015">
    <property type="protein sequence ID" value="TFF36496.1"/>
    <property type="molecule type" value="Genomic_DNA"/>
</dbReference>
<dbReference type="Proteomes" id="UP000297540">
    <property type="component" value="Unassembled WGS sequence"/>
</dbReference>